<dbReference type="Gene3D" id="3.40.50.2000">
    <property type="entry name" value="Glycogen Phosphorylase B"/>
    <property type="match status" value="2"/>
</dbReference>
<dbReference type="InterPro" id="IPR003331">
    <property type="entry name" value="UDP_GlcNAc_Epimerase_2_dom"/>
</dbReference>
<dbReference type="PANTHER" id="PTHR43174">
    <property type="entry name" value="UDP-N-ACETYLGLUCOSAMINE 2-EPIMERASE"/>
    <property type="match status" value="1"/>
</dbReference>
<dbReference type="AlphaFoldDB" id="A0A6B0TCL7"/>
<evidence type="ECO:0000313" key="2">
    <source>
        <dbReference type="EMBL" id="MXR52981.1"/>
    </source>
</evidence>
<dbReference type="OrthoDB" id="7018at2157"/>
<dbReference type="GO" id="GO:0008761">
    <property type="term" value="F:UDP-N-acetylglucosamine 2-epimerase activity"/>
    <property type="evidence" value="ECO:0007669"/>
    <property type="project" value="UniProtKB-EC"/>
</dbReference>
<dbReference type="NCBIfam" id="TIGR00236">
    <property type="entry name" value="wecB"/>
    <property type="match status" value="1"/>
</dbReference>
<dbReference type="Pfam" id="PF02350">
    <property type="entry name" value="Epimerase_2"/>
    <property type="match status" value="1"/>
</dbReference>
<dbReference type="Proteomes" id="UP000466535">
    <property type="component" value="Unassembled WGS sequence"/>
</dbReference>
<protein>
    <submittedName>
        <fullName evidence="2">UDP-N-acetylglucosamine 2-epimerase (Non-hydrolyzing)</fullName>
        <ecNumber evidence="2">5.1.3.14</ecNumber>
    </submittedName>
</protein>
<comment type="caution">
    <text evidence="2">The sequence shown here is derived from an EMBL/GenBank/DDBJ whole genome shotgun (WGS) entry which is preliminary data.</text>
</comment>
<dbReference type="EMBL" id="WUUT01000007">
    <property type="protein sequence ID" value="MXR52981.1"/>
    <property type="molecule type" value="Genomic_DNA"/>
</dbReference>
<name>A0A6B0TCL7_9EURY</name>
<reference evidence="2 3" key="1">
    <citation type="submission" date="2019-12" db="EMBL/GenBank/DDBJ databases">
        <title>Isolation and characterization of three novel carbon monoxide-oxidizing members of Halobacteria from salione crusts and soils.</title>
        <authorList>
            <person name="Myers M.R."/>
            <person name="King G.M."/>
        </authorList>
    </citation>
    <scope>NUCLEOTIDE SEQUENCE [LARGE SCALE GENOMIC DNA]</scope>
    <source>
        <strain evidence="2 3">WSH3</strain>
    </source>
</reference>
<evidence type="ECO:0000313" key="3">
    <source>
        <dbReference type="Proteomes" id="UP000466535"/>
    </source>
</evidence>
<dbReference type="CDD" id="cd03786">
    <property type="entry name" value="GTB_UDP-GlcNAc_2-Epimerase"/>
    <property type="match status" value="1"/>
</dbReference>
<feature type="domain" description="UDP-N-acetylglucosamine 2-epimerase" evidence="1">
    <location>
        <begin position="24"/>
        <end position="357"/>
    </location>
</feature>
<dbReference type="RefSeq" id="WP_159765177.1">
    <property type="nucleotide sequence ID" value="NZ_WUUT01000007.1"/>
</dbReference>
<organism evidence="2 3">
    <name type="scientific">Halovenus carboxidivorans</name>
    <dbReference type="NCBI Taxonomy" id="2692199"/>
    <lineage>
        <taxon>Archaea</taxon>
        <taxon>Methanobacteriati</taxon>
        <taxon>Methanobacteriota</taxon>
        <taxon>Stenosarchaea group</taxon>
        <taxon>Halobacteria</taxon>
        <taxon>Halobacteriales</taxon>
        <taxon>Haloarculaceae</taxon>
        <taxon>Halovenus</taxon>
    </lineage>
</organism>
<dbReference type="PANTHER" id="PTHR43174:SF1">
    <property type="entry name" value="UDP-N-ACETYLGLUCOSAMINE 2-EPIMERASE"/>
    <property type="match status" value="1"/>
</dbReference>
<dbReference type="SUPFAM" id="SSF53756">
    <property type="entry name" value="UDP-Glycosyltransferase/glycogen phosphorylase"/>
    <property type="match status" value="1"/>
</dbReference>
<keyword evidence="2" id="KW-0413">Isomerase</keyword>
<accession>A0A6B0TCL7</accession>
<sequence>MSNGIALVLGTRPEIIKLAPVIQACERRSVPHTLIHTGQHYSETLDSVFFDQLGLPDPDYNLGVGSADHGKQTGEMLIGVERILQECDPETVLVQGDTNSVLAGALAASKLDVRLGHVEAGLRSGDREMPEETNRTLADHAADRCFAPTEQSRDNLLAEGIPEERIEVTGNTVVDALERHKELARERTTALADLGLDEDDYAVMTLHRAENVDDPERFRALLFGASRAGDSHGLPVVYPIHPRARERIEEFDITVPEPIRLVEPREYLEFIRLEDAASIILTDSGGVQEEACILGTPCVTLRDNTERPETISAGANVLAGPDPATIIHRVEEMIDTDGDWENPFGDGTAGEQILQAVTRAPEEVPQ</sequence>
<keyword evidence="3" id="KW-1185">Reference proteome</keyword>
<gene>
    <name evidence="2" type="ORF">GRX03_15385</name>
</gene>
<evidence type="ECO:0000259" key="1">
    <source>
        <dbReference type="Pfam" id="PF02350"/>
    </source>
</evidence>
<dbReference type="InterPro" id="IPR029767">
    <property type="entry name" value="WecB-like"/>
</dbReference>
<proteinExistence type="predicted"/>
<dbReference type="EC" id="5.1.3.14" evidence="2"/>